<feature type="transmembrane region" description="Helical" evidence="10">
    <location>
        <begin position="175"/>
        <end position="197"/>
    </location>
</feature>
<dbReference type="GO" id="GO:0004190">
    <property type="term" value="F:aspartic-type endopeptidase activity"/>
    <property type="evidence" value="ECO:0007669"/>
    <property type="project" value="UniProtKB-KW"/>
</dbReference>
<feature type="coiled-coil region" evidence="9">
    <location>
        <begin position="213"/>
        <end position="240"/>
    </location>
</feature>
<dbReference type="EMBL" id="LR215036">
    <property type="protein sequence ID" value="VEU74459.1"/>
    <property type="molecule type" value="Genomic_DNA"/>
</dbReference>
<evidence type="ECO:0000256" key="6">
    <source>
        <dbReference type="ARBA" id="ARBA00022801"/>
    </source>
</evidence>
<feature type="transmembrane region" description="Helical" evidence="10">
    <location>
        <begin position="108"/>
        <end position="126"/>
    </location>
</feature>
<sequence>MNFKKYYDKFLNNLKTNKKVIFINYIVFLIIFISLLLIDQSTKRIFFNHGSVFELDGNGNFITPFKGALKPSDIAPKDPKEWINLGIIGIRSVWHHGVTLVNNPNFELIQAISVIVTLLGLLLPLFSVSEKKILFSCLAIIASGAFGNALDRFLFDNNVKDIFYFPFADRGTFNFADVCIILGMAFLVIYLIISTIFDLIKENKEEQEATLLENKLIVELNATQKELKLLKDNKINITRRNKNLLISRRKGKISTHKKTLK</sequence>
<feature type="transmembrane region" description="Helical" evidence="10">
    <location>
        <begin position="133"/>
        <end position="155"/>
    </location>
</feature>
<keyword evidence="3" id="KW-0645">Protease</keyword>
<gene>
    <name evidence="11" type="primary">lspA</name>
    <name evidence="11" type="ORF">NCTC10181_00298</name>
</gene>
<dbReference type="Proteomes" id="UP000290985">
    <property type="component" value="Chromosome"/>
</dbReference>
<dbReference type="PANTHER" id="PTHR33695">
    <property type="entry name" value="LIPOPROTEIN SIGNAL PEPTIDASE"/>
    <property type="match status" value="1"/>
</dbReference>
<evidence type="ECO:0000313" key="12">
    <source>
        <dbReference type="Proteomes" id="UP000290985"/>
    </source>
</evidence>
<evidence type="ECO:0000256" key="3">
    <source>
        <dbReference type="ARBA" id="ARBA00022670"/>
    </source>
</evidence>
<dbReference type="KEGG" id="mcit:NCTC10181_00298"/>
<evidence type="ECO:0000256" key="7">
    <source>
        <dbReference type="ARBA" id="ARBA00022989"/>
    </source>
</evidence>
<keyword evidence="11" id="KW-0449">Lipoprotein</keyword>
<name>A0A449B1H3_9BACT</name>
<keyword evidence="6" id="KW-0378">Hydrolase</keyword>
<keyword evidence="9" id="KW-0175">Coiled coil</keyword>
<evidence type="ECO:0000313" key="11">
    <source>
        <dbReference type="EMBL" id="VEU74459.1"/>
    </source>
</evidence>
<evidence type="ECO:0000256" key="9">
    <source>
        <dbReference type="SAM" id="Coils"/>
    </source>
</evidence>
<evidence type="ECO:0000256" key="8">
    <source>
        <dbReference type="ARBA" id="ARBA00023136"/>
    </source>
</evidence>
<dbReference type="Pfam" id="PF01252">
    <property type="entry name" value="Peptidase_A8"/>
    <property type="match status" value="1"/>
</dbReference>
<keyword evidence="12" id="KW-1185">Reference proteome</keyword>
<dbReference type="InterPro" id="IPR001872">
    <property type="entry name" value="Peptidase_A8"/>
</dbReference>
<keyword evidence="7 10" id="KW-1133">Transmembrane helix</keyword>
<dbReference type="RefSeq" id="WP_129725286.1">
    <property type="nucleotide sequence ID" value="NZ_CP101807.1"/>
</dbReference>
<dbReference type="AlphaFoldDB" id="A0A449B1H3"/>
<evidence type="ECO:0000256" key="2">
    <source>
        <dbReference type="ARBA" id="ARBA00022475"/>
    </source>
</evidence>
<feature type="transmembrane region" description="Helical" evidence="10">
    <location>
        <begin position="20"/>
        <end position="38"/>
    </location>
</feature>
<dbReference type="PROSITE" id="PS00855">
    <property type="entry name" value="SPASE_II"/>
    <property type="match status" value="1"/>
</dbReference>
<evidence type="ECO:0000256" key="5">
    <source>
        <dbReference type="ARBA" id="ARBA00022750"/>
    </source>
</evidence>
<protein>
    <submittedName>
        <fullName evidence="11">Lipoprotein signal peptidase</fullName>
    </submittedName>
</protein>
<keyword evidence="5" id="KW-0064">Aspartyl protease</keyword>
<evidence type="ECO:0000256" key="1">
    <source>
        <dbReference type="ARBA" id="ARBA00006139"/>
    </source>
</evidence>
<comment type="similarity">
    <text evidence="1">Belongs to the peptidase A8 family.</text>
</comment>
<dbReference type="OrthoDB" id="397153at2"/>
<keyword evidence="2" id="KW-1003">Cell membrane</keyword>
<organism evidence="11 12">
    <name type="scientific">Mycoplasmopsis citelli</name>
    <dbReference type="NCBI Taxonomy" id="171281"/>
    <lineage>
        <taxon>Bacteria</taxon>
        <taxon>Bacillati</taxon>
        <taxon>Mycoplasmatota</taxon>
        <taxon>Mycoplasmoidales</taxon>
        <taxon>Metamycoplasmataceae</taxon>
        <taxon>Mycoplasmopsis</taxon>
    </lineage>
</organism>
<reference evidence="11 12" key="1">
    <citation type="submission" date="2019-01" db="EMBL/GenBank/DDBJ databases">
        <authorList>
            <consortium name="Pathogen Informatics"/>
        </authorList>
    </citation>
    <scope>NUCLEOTIDE SEQUENCE [LARGE SCALE GENOMIC DNA]</scope>
    <source>
        <strain evidence="11 12">NCTC10181</strain>
    </source>
</reference>
<dbReference type="PANTHER" id="PTHR33695:SF1">
    <property type="entry name" value="LIPOPROTEIN SIGNAL PEPTIDASE"/>
    <property type="match status" value="1"/>
</dbReference>
<dbReference type="GO" id="GO:0016020">
    <property type="term" value="C:membrane"/>
    <property type="evidence" value="ECO:0007669"/>
    <property type="project" value="InterPro"/>
</dbReference>
<accession>A0A449B1H3</accession>
<keyword evidence="4 10" id="KW-0812">Transmembrane</keyword>
<proteinExistence type="inferred from homology"/>
<dbReference type="GO" id="GO:0006508">
    <property type="term" value="P:proteolysis"/>
    <property type="evidence" value="ECO:0007669"/>
    <property type="project" value="UniProtKB-KW"/>
</dbReference>
<evidence type="ECO:0000256" key="4">
    <source>
        <dbReference type="ARBA" id="ARBA00022692"/>
    </source>
</evidence>
<evidence type="ECO:0000256" key="10">
    <source>
        <dbReference type="SAM" id="Phobius"/>
    </source>
</evidence>
<keyword evidence="8 10" id="KW-0472">Membrane</keyword>